<keyword evidence="3" id="KW-1185">Reference proteome</keyword>
<accession>A0A8E6B4K4</accession>
<evidence type="ECO:0000259" key="1">
    <source>
        <dbReference type="Pfam" id="PF07737"/>
    </source>
</evidence>
<dbReference type="SUPFAM" id="SSF55486">
    <property type="entry name" value="Metalloproteases ('zincins'), catalytic domain"/>
    <property type="match status" value="1"/>
</dbReference>
<protein>
    <recommendedName>
        <fullName evidence="1">Anthrax toxin lethal/endema factor N-/C-terminal domain-containing protein</fullName>
    </recommendedName>
</protein>
<evidence type="ECO:0000313" key="2">
    <source>
        <dbReference type="EMBL" id="QVL31843.1"/>
    </source>
</evidence>
<dbReference type="Proteomes" id="UP000676194">
    <property type="component" value="Chromosome"/>
</dbReference>
<gene>
    <name evidence="2" type="ORF">KIH39_23900</name>
</gene>
<dbReference type="RefSeq" id="WP_213496207.1">
    <property type="nucleotide sequence ID" value="NZ_CP074694.1"/>
</dbReference>
<dbReference type="EMBL" id="CP074694">
    <property type="protein sequence ID" value="QVL31843.1"/>
    <property type="molecule type" value="Genomic_DNA"/>
</dbReference>
<reference evidence="2" key="1">
    <citation type="submission" date="2021-05" db="EMBL/GenBank/DDBJ databases">
        <title>Complete genome sequence of the cellulolytic planctomycete Telmatocola sphagniphila SP2T and characterization of the first cellulase from planctomycetes.</title>
        <authorList>
            <person name="Rakitin A.L."/>
            <person name="Beletsky A.V."/>
            <person name="Naumoff D.G."/>
            <person name="Kulichevskaya I.S."/>
            <person name="Mardanov A.V."/>
            <person name="Ravin N.V."/>
            <person name="Dedysh S.N."/>
        </authorList>
    </citation>
    <scope>NUCLEOTIDE SEQUENCE</scope>
    <source>
        <strain evidence="2">SP2T</strain>
    </source>
</reference>
<name>A0A8E6B4K4_9BACT</name>
<dbReference type="Pfam" id="PF07737">
    <property type="entry name" value="ATLF"/>
    <property type="match status" value="1"/>
</dbReference>
<dbReference type="Gene3D" id="3.40.390.10">
    <property type="entry name" value="Collagenase (Catalytic Domain)"/>
    <property type="match status" value="1"/>
</dbReference>
<feature type="domain" description="Anthrax toxin lethal/endema factor N-/C-terminal" evidence="1">
    <location>
        <begin position="64"/>
        <end position="240"/>
    </location>
</feature>
<dbReference type="InterPro" id="IPR014781">
    <property type="entry name" value="Anthrax_toxin_lethal/edema_N/C"/>
</dbReference>
<dbReference type="AlphaFoldDB" id="A0A8E6B4K4"/>
<proteinExistence type="predicted"/>
<evidence type="ECO:0000313" key="3">
    <source>
        <dbReference type="Proteomes" id="UP000676194"/>
    </source>
</evidence>
<dbReference type="KEGG" id="tsph:KIH39_23900"/>
<organism evidence="2 3">
    <name type="scientific">Telmatocola sphagniphila</name>
    <dbReference type="NCBI Taxonomy" id="1123043"/>
    <lineage>
        <taxon>Bacteria</taxon>
        <taxon>Pseudomonadati</taxon>
        <taxon>Planctomycetota</taxon>
        <taxon>Planctomycetia</taxon>
        <taxon>Gemmatales</taxon>
        <taxon>Gemmataceae</taxon>
    </lineage>
</organism>
<sequence>MFLALSLVSWSFAYLEDSPSKIGPPPAEVVKEWKLSPFYKKYLDSHGLPILSSEHVSDAGLREAEYIVNQMLKDRPDIRKAIVKNKIRLAVMSPQEQTTDIPEHSDLTPKDYWDKRARGLGATLHRPAVSCGEENLLNLKGDRYNGENILVHEFAHVIHEMGLNYIDPKFDDKLKGIYKSALEEGLWKKTYAATNHKEYWAETVQSYFDCNASNNHDHNDINTRDKLAKYDPRIFQLIDEVFKKSSWKYVRYDQRKKAPKF</sequence>
<dbReference type="InterPro" id="IPR024079">
    <property type="entry name" value="MetalloPept_cat_dom_sf"/>
</dbReference>
<dbReference type="GO" id="GO:0008237">
    <property type="term" value="F:metallopeptidase activity"/>
    <property type="evidence" value="ECO:0007669"/>
    <property type="project" value="InterPro"/>
</dbReference>